<comment type="caution">
    <text evidence="1">The sequence shown here is derived from an EMBL/GenBank/DDBJ whole genome shotgun (WGS) entry which is preliminary data.</text>
</comment>
<dbReference type="PANTHER" id="PTHR33052">
    <property type="entry name" value="DUF4228 DOMAIN PROTEIN-RELATED"/>
    <property type="match status" value="1"/>
</dbReference>
<sequence>MGNAGSCAPSIISSHSAVKVLMSDGRLGIFSRPVTAAELMLANPGQFVCDSGHLKVGHRIPGLLADEELEPNGQLYYLLPIELLYSVLTSEEMSCFNEQASRALKHGILKLSRIFPVLVDFRLLRNSSSKNRLENEVIREEENNNDTFLPQKSWRPALETIVETPPRP</sequence>
<accession>A0AAV3P394</accession>
<keyword evidence="2" id="KW-1185">Reference proteome</keyword>
<protein>
    <submittedName>
        <fullName evidence="1">Uncharacterized protein</fullName>
    </submittedName>
</protein>
<dbReference type="EMBL" id="BAABME010000865">
    <property type="protein sequence ID" value="GAA0146035.1"/>
    <property type="molecule type" value="Genomic_DNA"/>
</dbReference>
<evidence type="ECO:0000313" key="2">
    <source>
        <dbReference type="Proteomes" id="UP001454036"/>
    </source>
</evidence>
<reference evidence="1 2" key="1">
    <citation type="submission" date="2024-01" db="EMBL/GenBank/DDBJ databases">
        <title>The complete chloroplast genome sequence of Lithospermum erythrorhizon: insights into the phylogenetic relationship among Boraginaceae species and the maternal lineages of purple gromwells.</title>
        <authorList>
            <person name="Okada T."/>
            <person name="Watanabe K."/>
        </authorList>
    </citation>
    <scope>NUCLEOTIDE SEQUENCE [LARGE SCALE GENOMIC DNA]</scope>
</reference>
<gene>
    <name evidence="1" type="ORF">LIER_06078</name>
</gene>
<dbReference type="AlphaFoldDB" id="A0AAV3P394"/>
<evidence type="ECO:0000313" key="1">
    <source>
        <dbReference type="EMBL" id="GAA0146035.1"/>
    </source>
</evidence>
<dbReference type="Pfam" id="PF14009">
    <property type="entry name" value="PADRE"/>
    <property type="match status" value="1"/>
</dbReference>
<proteinExistence type="predicted"/>
<dbReference type="Proteomes" id="UP001454036">
    <property type="component" value="Unassembled WGS sequence"/>
</dbReference>
<name>A0AAV3P394_LITER</name>
<organism evidence="1 2">
    <name type="scientific">Lithospermum erythrorhizon</name>
    <name type="common">Purple gromwell</name>
    <name type="synonym">Lithospermum officinale var. erythrorhizon</name>
    <dbReference type="NCBI Taxonomy" id="34254"/>
    <lineage>
        <taxon>Eukaryota</taxon>
        <taxon>Viridiplantae</taxon>
        <taxon>Streptophyta</taxon>
        <taxon>Embryophyta</taxon>
        <taxon>Tracheophyta</taxon>
        <taxon>Spermatophyta</taxon>
        <taxon>Magnoliopsida</taxon>
        <taxon>eudicotyledons</taxon>
        <taxon>Gunneridae</taxon>
        <taxon>Pentapetalae</taxon>
        <taxon>asterids</taxon>
        <taxon>lamiids</taxon>
        <taxon>Boraginales</taxon>
        <taxon>Boraginaceae</taxon>
        <taxon>Boraginoideae</taxon>
        <taxon>Lithospermeae</taxon>
        <taxon>Lithospermum</taxon>
    </lineage>
</organism>
<dbReference type="InterPro" id="IPR025322">
    <property type="entry name" value="PADRE_dom"/>
</dbReference>